<proteinExistence type="predicted"/>
<comment type="caution">
    <text evidence="2">The sequence shown here is derived from an EMBL/GenBank/DDBJ whole genome shotgun (WGS) entry which is preliminary data.</text>
</comment>
<organism evidence="2 3">
    <name type="scientific">Flavonifractor plautii</name>
    <name type="common">Fusobacterium plautii</name>
    <dbReference type="NCBI Taxonomy" id="292800"/>
    <lineage>
        <taxon>Bacteria</taxon>
        <taxon>Bacillati</taxon>
        <taxon>Bacillota</taxon>
        <taxon>Clostridia</taxon>
        <taxon>Eubacteriales</taxon>
        <taxon>Oscillospiraceae</taxon>
        <taxon>Flavonifractor</taxon>
    </lineage>
</organism>
<sequence>MSKRNPKSGKQNSGKQSSRGSPKMKYGDRKKKLNKGDCRYFNMGQCSHFHGKCFDCKEYLHQASYRRKSKRGENWRHIM</sequence>
<dbReference type="Proteomes" id="UP000434475">
    <property type="component" value="Unassembled WGS sequence"/>
</dbReference>
<evidence type="ECO:0000313" key="3">
    <source>
        <dbReference type="Proteomes" id="UP000434475"/>
    </source>
</evidence>
<reference evidence="2 3" key="1">
    <citation type="journal article" date="2019" name="Nat. Med.">
        <title>A library of human gut bacterial isolates paired with longitudinal multiomics data enables mechanistic microbiome research.</title>
        <authorList>
            <person name="Poyet M."/>
            <person name="Groussin M."/>
            <person name="Gibbons S.M."/>
            <person name="Avila-Pacheco J."/>
            <person name="Jiang X."/>
            <person name="Kearney S.M."/>
            <person name="Perrotta A.R."/>
            <person name="Berdy B."/>
            <person name="Zhao S."/>
            <person name="Lieberman T.D."/>
            <person name="Swanson P.K."/>
            <person name="Smith M."/>
            <person name="Roesemann S."/>
            <person name="Alexander J.E."/>
            <person name="Rich S.A."/>
            <person name="Livny J."/>
            <person name="Vlamakis H."/>
            <person name="Clish C."/>
            <person name="Bullock K."/>
            <person name="Deik A."/>
            <person name="Scott J."/>
            <person name="Pierce K.A."/>
            <person name="Xavier R.J."/>
            <person name="Alm E.J."/>
        </authorList>
    </citation>
    <scope>NUCLEOTIDE SEQUENCE [LARGE SCALE GENOMIC DNA]</scope>
    <source>
        <strain evidence="2 3">BIOML-A2</strain>
    </source>
</reference>
<accession>A0A6I2R1J8</accession>
<evidence type="ECO:0000256" key="1">
    <source>
        <dbReference type="SAM" id="MobiDB-lite"/>
    </source>
</evidence>
<name>A0A6I2R1J8_FLAPL</name>
<dbReference type="RefSeq" id="WP_108981659.1">
    <property type="nucleotide sequence ID" value="NZ_JAQLWY010000015.1"/>
</dbReference>
<feature type="region of interest" description="Disordered" evidence="1">
    <location>
        <begin position="1"/>
        <end position="31"/>
    </location>
</feature>
<feature type="compositionally biased region" description="Low complexity" evidence="1">
    <location>
        <begin position="8"/>
        <end position="21"/>
    </location>
</feature>
<evidence type="ECO:0000313" key="2">
    <source>
        <dbReference type="EMBL" id="MSB20528.1"/>
    </source>
</evidence>
<gene>
    <name evidence="2" type="ORF">GKE97_13505</name>
</gene>
<dbReference type="AlphaFoldDB" id="A0A6I2R1J8"/>
<protein>
    <submittedName>
        <fullName evidence="2">Uncharacterized protein</fullName>
    </submittedName>
</protein>
<dbReference type="EMBL" id="WKPR01000013">
    <property type="protein sequence ID" value="MSB20528.1"/>
    <property type="molecule type" value="Genomic_DNA"/>
</dbReference>